<evidence type="ECO:0000313" key="8">
    <source>
        <dbReference type="EMBL" id="KAF9457349.1"/>
    </source>
</evidence>
<protein>
    <recommendedName>
        <fullName evidence="4">Exocyst complex component Sec8</fullName>
    </recommendedName>
</protein>
<evidence type="ECO:0000256" key="1">
    <source>
        <dbReference type="ARBA" id="ARBA00022448"/>
    </source>
</evidence>
<name>A0A9P5XV93_9AGAR</name>
<keyword evidence="9" id="KW-1185">Reference proteome</keyword>
<feature type="region of interest" description="Disordered" evidence="5">
    <location>
        <begin position="1"/>
        <end position="144"/>
    </location>
</feature>
<evidence type="ECO:0000256" key="5">
    <source>
        <dbReference type="SAM" id="MobiDB-lite"/>
    </source>
</evidence>
<organism evidence="8 9">
    <name type="scientific">Collybia nuda</name>
    <dbReference type="NCBI Taxonomy" id="64659"/>
    <lineage>
        <taxon>Eukaryota</taxon>
        <taxon>Fungi</taxon>
        <taxon>Dikarya</taxon>
        <taxon>Basidiomycota</taxon>
        <taxon>Agaricomycotina</taxon>
        <taxon>Agaricomycetes</taxon>
        <taxon>Agaricomycetidae</taxon>
        <taxon>Agaricales</taxon>
        <taxon>Tricholomatineae</taxon>
        <taxon>Clitocybaceae</taxon>
        <taxon>Collybia</taxon>
    </lineage>
</organism>
<dbReference type="OrthoDB" id="272977at2759"/>
<evidence type="ECO:0000256" key="3">
    <source>
        <dbReference type="ARBA" id="ARBA00022927"/>
    </source>
</evidence>
<gene>
    <name evidence="8" type="ORF">BDZ94DRAFT_1326344</name>
</gene>
<dbReference type="PANTHER" id="PTHR14146:SF0">
    <property type="entry name" value="EXOCYST COMPLEX COMPONENT 4"/>
    <property type="match status" value="1"/>
</dbReference>
<evidence type="ECO:0000259" key="7">
    <source>
        <dbReference type="Pfam" id="PF20652"/>
    </source>
</evidence>
<dbReference type="GO" id="GO:0090522">
    <property type="term" value="P:vesicle tethering involved in exocytosis"/>
    <property type="evidence" value="ECO:0007669"/>
    <property type="project" value="UniProtKB-UniRule"/>
</dbReference>
<dbReference type="InterPro" id="IPR039682">
    <property type="entry name" value="Sec8/EXOC4"/>
</dbReference>
<dbReference type="InterPro" id="IPR007191">
    <property type="entry name" value="Sec8_exocyst_N"/>
</dbReference>
<feature type="compositionally biased region" description="Polar residues" evidence="5">
    <location>
        <begin position="18"/>
        <end position="52"/>
    </location>
</feature>
<dbReference type="Proteomes" id="UP000807353">
    <property type="component" value="Unassembled WGS sequence"/>
</dbReference>
<evidence type="ECO:0000256" key="4">
    <source>
        <dbReference type="RuleBase" id="RU367079"/>
    </source>
</evidence>
<proteinExistence type="inferred from homology"/>
<dbReference type="GO" id="GO:0000145">
    <property type="term" value="C:exocyst"/>
    <property type="evidence" value="ECO:0007669"/>
    <property type="project" value="UniProtKB-UniRule"/>
</dbReference>
<keyword evidence="1 4" id="KW-0813">Transport</keyword>
<accession>A0A9P5XV93</accession>
<dbReference type="GO" id="GO:0006904">
    <property type="term" value="P:vesicle docking involved in exocytosis"/>
    <property type="evidence" value="ECO:0007669"/>
    <property type="project" value="InterPro"/>
</dbReference>
<dbReference type="GO" id="GO:0006612">
    <property type="term" value="P:protein targeting to membrane"/>
    <property type="evidence" value="ECO:0007669"/>
    <property type="project" value="UniProtKB-UniRule"/>
</dbReference>
<dbReference type="GO" id="GO:0006893">
    <property type="term" value="P:Golgi to plasma membrane transport"/>
    <property type="evidence" value="ECO:0007669"/>
    <property type="project" value="TreeGrafter"/>
</dbReference>
<keyword evidence="3 4" id="KW-0653">Protein transport</keyword>
<comment type="caution">
    <text evidence="8">The sequence shown here is derived from an EMBL/GenBank/DDBJ whole genome shotgun (WGS) entry which is preliminary data.</text>
</comment>
<feature type="domain" description="Exocyst complex component Sec8 middle helical bundle" evidence="7">
    <location>
        <begin position="501"/>
        <end position="798"/>
    </location>
</feature>
<feature type="compositionally biased region" description="Polar residues" evidence="5">
    <location>
        <begin position="107"/>
        <end position="119"/>
    </location>
</feature>
<keyword evidence="2 4" id="KW-0268">Exocytosis</keyword>
<dbReference type="GO" id="GO:0015031">
    <property type="term" value="P:protein transport"/>
    <property type="evidence" value="ECO:0007669"/>
    <property type="project" value="UniProtKB-KW"/>
</dbReference>
<evidence type="ECO:0000313" key="9">
    <source>
        <dbReference type="Proteomes" id="UP000807353"/>
    </source>
</evidence>
<comment type="function">
    <text evidence="4">Component of the exocyst complex involved in the docking of exocytic vesicles with fusion sites on the plasma membrane.</text>
</comment>
<reference evidence="8" key="1">
    <citation type="submission" date="2020-11" db="EMBL/GenBank/DDBJ databases">
        <authorList>
            <consortium name="DOE Joint Genome Institute"/>
            <person name="Ahrendt S."/>
            <person name="Riley R."/>
            <person name="Andreopoulos W."/>
            <person name="Labutti K."/>
            <person name="Pangilinan J."/>
            <person name="Ruiz-Duenas F.J."/>
            <person name="Barrasa J.M."/>
            <person name="Sanchez-Garcia M."/>
            <person name="Camarero S."/>
            <person name="Miyauchi S."/>
            <person name="Serrano A."/>
            <person name="Linde D."/>
            <person name="Babiker R."/>
            <person name="Drula E."/>
            <person name="Ayuso-Fernandez I."/>
            <person name="Pacheco R."/>
            <person name="Padilla G."/>
            <person name="Ferreira P."/>
            <person name="Barriuso J."/>
            <person name="Kellner H."/>
            <person name="Castanera R."/>
            <person name="Alfaro M."/>
            <person name="Ramirez L."/>
            <person name="Pisabarro A.G."/>
            <person name="Kuo A."/>
            <person name="Tritt A."/>
            <person name="Lipzen A."/>
            <person name="He G."/>
            <person name="Yan M."/>
            <person name="Ng V."/>
            <person name="Cullen D."/>
            <person name="Martin F."/>
            <person name="Rosso M.-N."/>
            <person name="Henrissat B."/>
            <person name="Hibbett D."/>
            <person name="Martinez A.T."/>
            <person name="Grigoriev I.V."/>
        </authorList>
    </citation>
    <scope>NUCLEOTIDE SEQUENCE</scope>
    <source>
        <strain evidence="8">CBS 247.69</strain>
    </source>
</reference>
<evidence type="ECO:0000259" key="6">
    <source>
        <dbReference type="Pfam" id="PF04048"/>
    </source>
</evidence>
<dbReference type="EMBL" id="MU150375">
    <property type="protein sequence ID" value="KAF9457349.1"/>
    <property type="molecule type" value="Genomic_DNA"/>
</dbReference>
<evidence type="ECO:0000256" key="2">
    <source>
        <dbReference type="ARBA" id="ARBA00022483"/>
    </source>
</evidence>
<dbReference type="AlphaFoldDB" id="A0A9P5XV93"/>
<dbReference type="Pfam" id="PF20652">
    <property type="entry name" value="Sec8_C"/>
    <property type="match status" value="1"/>
</dbReference>
<feature type="domain" description="Exocyst complex component Sec8 N-terminal" evidence="6">
    <location>
        <begin position="209"/>
        <end position="346"/>
    </location>
</feature>
<sequence>MSRAPPFPTRRRDPSLINDISISVPSPFSAAGTSGTRPLQISRQERPTTPTSDAYGLNLVRTAPPNTAPAVPSRPQRSELRNRMSDYSGSEQVSRRDSVSTTRSDASYRSRTGAISNPATPFKSKPKPQHLQGAPSDDGEQVTPTSLASAMSAFKSAGSRRRAMTNGSEDMEYHIERQNEIEAEKARQQRIREKVPGRGINGKARAGDIDAILDQVKDGWEFIVDPDFNNVDLALQLLDDSSLGKDMDSFRRTKEMLGRALKGSVDKHYQAFAASLPHQAMLLGHLGEAQSQIHDARTSILEVKEVLGNRRADLVQLWSRGQTLEEMLHLLDQIEHLKSVPDLLETLVSEKRLLQASVLLVRSLKTINKPDMLEIGAVTDLRNYFFGQEIALREILIDELQNHLFLKSFWCDGRWSTYVPNQQEFPQTEFEEGVALKTTLNGLSSSSPLFSRTRQARFLDDLAVRPNDPPHDLSDLGFRSNTQSFMSNFIPTLTTTSSLLNPEADSFTYMEMLIESLAVLGKLGNSLDTIAQRLPAEIFLLVETTLDEVEERVEYGRKGSNISPNNSIGGSEGVYLFAGDPTLTSVLAINNTPSKASFLRLTALESSAKRVDHEIIRDLFWTLYSKLDAVAQGLRVVYEVANRVGSRRDFKDPSGTKPGSLFPLAEVWNPIQAEVRTLIYDYITDEEQGSMSGRNPISSINEILREGKFMRDKTKAVFRLADTDIRSTTKTLKPHEDGLTRVLNDTMPGLVTTYSGDAAQATLTNIGTDDRMLENDQHHRLIIRPDAFHVGVLFQPTLRFLERISEVLPFGGESARTSSAILDEFVLRVYLPQLEEKVSDLFHDAVTGPESFQPDPTSALLSPEPLVKASTQLMALINSLCAMLHASPFHRENYTRLILGVIIQFYQRCSDHFQHLVSVQSEQEPNPEPQLALATQWAQRSELSICVSELLMTLEGNIAKQYQLYQQETNLELEFLGKRTLTRADLIPSIRNLAALASLYRSVSWFATGLNTLKAGPEDGISPTNLELPSGVSAYPISSIPLSDQLRLPLSHEMALRFQALLKTYEQLSGLILDTIRIDVRCRTIYHLDSSMRHGNYRADCEAGEPDPYIVDLNAELGECDDLVSMRLPKREQQFIFAGLGHLMEHMLISNARYLQLPSFFGIKKILRNILALQQSIKTITNDQKNAEFERAKRYYSLFFMSPQTMLDDIRKRRSFSFDEYQIILNFQCGVNPKEGDSGVSRATDRNYSMYIIDLHGLELDSSST</sequence>
<dbReference type="InterPro" id="IPR048630">
    <property type="entry name" value="Sec8_M"/>
</dbReference>
<dbReference type="Pfam" id="PF04048">
    <property type="entry name" value="Sec8_N"/>
    <property type="match status" value="1"/>
</dbReference>
<dbReference type="PANTHER" id="PTHR14146">
    <property type="entry name" value="EXOCYST COMPLEX COMPONENT 4"/>
    <property type="match status" value="1"/>
</dbReference>
<comment type="similarity">
    <text evidence="4">Belongs to the SEC8 family.</text>
</comment>